<protein>
    <submittedName>
        <fullName evidence="1">Uncharacterized protein</fullName>
    </submittedName>
</protein>
<keyword evidence="2" id="KW-1185">Reference proteome</keyword>
<evidence type="ECO:0000313" key="2">
    <source>
        <dbReference type="Proteomes" id="UP000095751"/>
    </source>
</evidence>
<dbReference type="Proteomes" id="UP000095751">
    <property type="component" value="Unassembled WGS sequence"/>
</dbReference>
<dbReference type="EMBL" id="KV784370">
    <property type="protein sequence ID" value="OEU10808.1"/>
    <property type="molecule type" value="Genomic_DNA"/>
</dbReference>
<sequence>MNLNYNRLTSDEIRQHFNTARNNNLPQEENLNITDHQLPVLPDPGDLGSTDIWNDDLRELYDEEMVEIRNLREQNVCAILLDGTLIYNEDQPEMDIEVAGDVEEDTPMDIESEVVGVVDGYDVGEVVGDVNVIDADDTTINVDGDDVVEVDAINVDDVIDGDVVGDVDGEVEVEAERILDDNNEFILDEDDAFIDNFIDNDIEEEEVATNNQDDAFIDNDNEEEEVATNNQDEMVPPTQIELTTRPKCRHLDVQRTILERLHKNELIDYSSMNENEQKLANVGFSQENIDTVKLLQERKKSSCAEPELFIEYLKWSLQVIIRASTDNIEEAYENAVEHRRKLCELVSAVDKKHGSNYRSRLNLGSFPSKYFQVLCIGNYAPKECMKYVDVLNEINPLTRANKIDFINPCIRMIYNIIPASMMNELNVQQTSENFEEDRNAVLQKMYKRICFIDRSVICSENKNEYLQEISTFCSVMGIPFNYYHLMPTLCIAFQAILSNASQKKAITVMAMGASAIKYIRGTIPVRTSTSCVCDGGGILHTENAWNRKHLGSRYCYPTQLLHCYDQNLQFFYTNIEEFNLFIDYYDDYITTILRRWGGAVGSPQTAAELNDLKAHMTWLYNSAGLRALSTKII</sequence>
<dbReference type="KEGG" id="fcy:FRACYDRAFT_246676"/>
<dbReference type="AlphaFoldDB" id="A0A1E7EXP4"/>
<accession>A0A1E7EXP4</accession>
<name>A0A1E7EXP4_9STRA</name>
<reference evidence="1 2" key="1">
    <citation type="submission" date="2016-09" db="EMBL/GenBank/DDBJ databases">
        <title>Extensive genetic diversity and differential bi-allelic expression allows diatom success in the polar Southern Ocean.</title>
        <authorList>
            <consortium name="DOE Joint Genome Institute"/>
            <person name="Mock T."/>
            <person name="Otillar R.P."/>
            <person name="Strauss J."/>
            <person name="Dupont C."/>
            <person name="Frickenhaus S."/>
            <person name="Maumus F."/>
            <person name="Mcmullan M."/>
            <person name="Sanges R."/>
            <person name="Schmutz J."/>
            <person name="Toseland A."/>
            <person name="Valas R."/>
            <person name="Veluchamy A."/>
            <person name="Ward B.J."/>
            <person name="Allen A."/>
            <person name="Barry K."/>
            <person name="Falciatore A."/>
            <person name="Ferrante M."/>
            <person name="Fortunato A.E."/>
            <person name="Gloeckner G."/>
            <person name="Gruber A."/>
            <person name="Hipkin R."/>
            <person name="Janech M."/>
            <person name="Kroth P."/>
            <person name="Leese F."/>
            <person name="Lindquist E."/>
            <person name="Lyon B.R."/>
            <person name="Martin J."/>
            <person name="Mayer C."/>
            <person name="Parker M."/>
            <person name="Quesneville H."/>
            <person name="Raymond J."/>
            <person name="Uhlig C."/>
            <person name="Valentin K.U."/>
            <person name="Worden A.Z."/>
            <person name="Armbrust E.V."/>
            <person name="Bowler C."/>
            <person name="Green B."/>
            <person name="Moulton V."/>
            <person name="Van Oosterhout C."/>
            <person name="Grigoriev I."/>
        </authorList>
    </citation>
    <scope>NUCLEOTIDE SEQUENCE [LARGE SCALE GENOMIC DNA]</scope>
    <source>
        <strain evidence="1 2">CCMP1102</strain>
    </source>
</reference>
<dbReference type="InParanoid" id="A0A1E7EXP4"/>
<proteinExistence type="predicted"/>
<evidence type="ECO:0000313" key="1">
    <source>
        <dbReference type="EMBL" id="OEU10808.1"/>
    </source>
</evidence>
<organism evidence="1 2">
    <name type="scientific">Fragilariopsis cylindrus CCMP1102</name>
    <dbReference type="NCBI Taxonomy" id="635003"/>
    <lineage>
        <taxon>Eukaryota</taxon>
        <taxon>Sar</taxon>
        <taxon>Stramenopiles</taxon>
        <taxon>Ochrophyta</taxon>
        <taxon>Bacillariophyta</taxon>
        <taxon>Bacillariophyceae</taxon>
        <taxon>Bacillariophycidae</taxon>
        <taxon>Bacillariales</taxon>
        <taxon>Bacillariaceae</taxon>
        <taxon>Fragilariopsis</taxon>
    </lineage>
</organism>
<gene>
    <name evidence="1" type="ORF">FRACYDRAFT_246676</name>
</gene>